<feature type="transmembrane region" description="Helical" evidence="1">
    <location>
        <begin position="20"/>
        <end position="45"/>
    </location>
</feature>
<evidence type="ECO:0008006" key="4">
    <source>
        <dbReference type="Google" id="ProtNLM"/>
    </source>
</evidence>
<sequence>MYYFFTFFQFTMLQEMQNMQIIVLIRGFLLLYSCPAIIIEVVVLIMQSNSMTTNINMMEQNGLIEKQIIYQQQINNFLQDENKINLMLIIIQHQIYGFMIYNFFGLLFDYQTIMILNLNYRSPFSFILLQNKLQLIEFLMKNNNQKKMKKNFKKLNLSKQQSNLKFDNNNKLLINNSQLFLQKDNQSINV</sequence>
<reference evidence="2" key="1">
    <citation type="submission" date="2021-01" db="EMBL/GenBank/DDBJ databases">
        <authorList>
            <consortium name="Genoscope - CEA"/>
            <person name="William W."/>
        </authorList>
    </citation>
    <scope>NUCLEOTIDE SEQUENCE</scope>
</reference>
<keyword evidence="1" id="KW-0812">Transmembrane</keyword>
<organism evidence="2 3">
    <name type="scientific">Paramecium sonneborni</name>
    <dbReference type="NCBI Taxonomy" id="65129"/>
    <lineage>
        <taxon>Eukaryota</taxon>
        <taxon>Sar</taxon>
        <taxon>Alveolata</taxon>
        <taxon>Ciliophora</taxon>
        <taxon>Intramacronucleata</taxon>
        <taxon>Oligohymenophorea</taxon>
        <taxon>Peniculida</taxon>
        <taxon>Parameciidae</taxon>
        <taxon>Paramecium</taxon>
    </lineage>
</organism>
<evidence type="ECO:0000313" key="3">
    <source>
        <dbReference type="Proteomes" id="UP000692954"/>
    </source>
</evidence>
<keyword evidence="1" id="KW-0472">Membrane</keyword>
<feature type="transmembrane region" description="Helical" evidence="1">
    <location>
        <begin position="86"/>
        <end position="108"/>
    </location>
</feature>
<accession>A0A8S1NA18</accession>
<dbReference type="Proteomes" id="UP000692954">
    <property type="component" value="Unassembled WGS sequence"/>
</dbReference>
<keyword evidence="3" id="KW-1185">Reference proteome</keyword>
<dbReference type="AlphaFoldDB" id="A0A8S1NA18"/>
<gene>
    <name evidence="2" type="ORF">PSON_ATCC_30995.1.T0530197</name>
</gene>
<keyword evidence="1" id="KW-1133">Transmembrane helix</keyword>
<dbReference type="EMBL" id="CAJJDN010000053">
    <property type="protein sequence ID" value="CAD8088972.1"/>
    <property type="molecule type" value="Genomic_DNA"/>
</dbReference>
<comment type="caution">
    <text evidence="2">The sequence shown here is derived from an EMBL/GenBank/DDBJ whole genome shotgun (WGS) entry which is preliminary data.</text>
</comment>
<proteinExistence type="predicted"/>
<evidence type="ECO:0000256" key="1">
    <source>
        <dbReference type="SAM" id="Phobius"/>
    </source>
</evidence>
<protein>
    <recommendedName>
        <fullName evidence="4">Transmembrane protein</fullName>
    </recommendedName>
</protein>
<name>A0A8S1NA18_9CILI</name>
<evidence type="ECO:0000313" key="2">
    <source>
        <dbReference type="EMBL" id="CAD8088972.1"/>
    </source>
</evidence>